<comment type="caution">
    <text evidence="1">The sequence shown here is derived from an EMBL/GenBank/DDBJ whole genome shotgun (WGS) entry which is preliminary data.</text>
</comment>
<organism evidence="1 2">
    <name type="scientific">Arctium lappa</name>
    <name type="common">Greater burdock</name>
    <name type="synonym">Lappa major</name>
    <dbReference type="NCBI Taxonomy" id="4217"/>
    <lineage>
        <taxon>Eukaryota</taxon>
        <taxon>Viridiplantae</taxon>
        <taxon>Streptophyta</taxon>
        <taxon>Embryophyta</taxon>
        <taxon>Tracheophyta</taxon>
        <taxon>Spermatophyta</taxon>
        <taxon>Magnoliopsida</taxon>
        <taxon>eudicotyledons</taxon>
        <taxon>Gunneridae</taxon>
        <taxon>Pentapetalae</taxon>
        <taxon>asterids</taxon>
        <taxon>campanulids</taxon>
        <taxon>Asterales</taxon>
        <taxon>Asteraceae</taxon>
        <taxon>Carduoideae</taxon>
        <taxon>Cardueae</taxon>
        <taxon>Arctiinae</taxon>
        <taxon>Arctium</taxon>
    </lineage>
</organism>
<reference evidence="2" key="1">
    <citation type="journal article" date="2022" name="Mol. Ecol. Resour.">
        <title>The genomes of chicory, endive, great burdock and yacon provide insights into Asteraceae palaeo-polyploidization history and plant inulin production.</title>
        <authorList>
            <person name="Fan W."/>
            <person name="Wang S."/>
            <person name="Wang H."/>
            <person name="Wang A."/>
            <person name="Jiang F."/>
            <person name="Liu H."/>
            <person name="Zhao H."/>
            <person name="Xu D."/>
            <person name="Zhang Y."/>
        </authorList>
    </citation>
    <scope>NUCLEOTIDE SEQUENCE [LARGE SCALE GENOMIC DNA]</scope>
    <source>
        <strain evidence="2">cv. Niubang</strain>
    </source>
</reference>
<keyword evidence="2" id="KW-1185">Reference proteome</keyword>
<dbReference type="EMBL" id="CM042056">
    <property type="protein sequence ID" value="KAI3696750.1"/>
    <property type="molecule type" value="Genomic_DNA"/>
</dbReference>
<proteinExistence type="predicted"/>
<dbReference type="Proteomes" id="UP001055879">
    <property type="component" value="Linkage Group LG10"/>
</dbReference>
<reference evidence="1 2" key="2">
    <citation type="journal article" date="2022" name="Mol. Ecol. Resour.">
        <title>The genomes of chicory, endive, great burdock and yacon provide insights into Asteraceae paleo-polyploidization history and plant inulin production.</title>
        <authorList>
            <person name="Fan W."/>
            <person name="Wang S."/>
            <person name="Wang H."/>
            <person name="Wang A."/>
            <person name="Jiang F."/>
            <person name="Liu H."/>
            <person name="Zhao H."/>
            <person name="Xu D."/>
            <person name="Zhang Y."/>
        </authorList>
    </citation>
    <scope>NUCLEOTIDE SEQUENCE [LARGE SCALE GENOMIC DNA]</scope>
    <source>
        <strain evidence="2">cv. Niubang</strain>
    </source>
</reference>
<evidence type="ECO:0000313" key="2">
    <source>
        <dbReference type="Proteomes" id="UP001055879"/>
    </source>
</evidence>
<gene>
    <name evidence="1" type="ORF">L6452_29278</name>
</gene>
<protein>
    <submittedName>
        <fullName evidence="1">Uncharacterized protein</fullName>
    </submittedName>
</protein>
<evidence type="ECO:0000313" key="1">
    <source>
        <dbReference type="EMBL" id="KAI3696750.1"/>
    </source>
</evidence>
<name>A0ACB8ZHG1_ARCLA</name>
<accession>A0ACB8ZHG1</accession>
<sequence length="486" mass="54315">MWCKYFYASDTMIYDTINIRHLLFFFKHLSRIFYNKYVIWLFNVYKNFNSQLNLFSNFSYIFTKYSNCGPCCSISNPLSPQLYSSFSSQTSVILIFFLTSNRFSGHQNSLTMASQIARRLLRSRLTNEIFTTTRSPSMGLFSSLDRNYSSSSSNLIRATLFPGDGIGPEIAESVKQIFTAADVPIEWEEHFVGTEVDPRTQSFVTWESLESVRRNKVGLKGPMATPIGKGHRSLNLTLRKELNLYANVRPCYSLPGYKTRYDDVNLVTIRENTEGEYSGLEHQVVRGVVESLKIITRQASLRVAEYAFYYAKTHGRGRVSAVHKANIMQKTDGLFLKCCREVAEKYPEIKYEEVVIDNCCMMLVKNPTLFDVLVMPNLYGDIISDLCAGLIGGLGLTPSLNIGEGGIALAEAVHGSAPDIAGKNLANPTALLLSAVSMLHHLDLTDKADMIQDAVLKTIAEGKYRTGDLGGSATTTEFTKAIIGHL</sequence>